<dbReference type="EMBL" id="CAQQ02166838">
    <property type="status" value="NOT_ANNOTATED_CDS"/>
    <property type="molecule type" value="Genomic_DNA"/>
</dbReference>
<dbReference type="InterPro" id="IPR001469">
    <property type="entry name" value="ATP_synth_F1_dsu/esu"/>
</dbReference>
<dbReference type="FunFam" id="1.20.5.440:FF:000002">
    <property type="entry name" value="ATP synthase subunit delta, mitochondrial"/>
    <property type="match status" value="1"/>
</dbReference>
<reference evidence="4" key="1">
    <citation type="submission" date="2013-02" db="EMBL/GenBank/DDBJ databases">
        <authorList>
            <person name="Hughes D."/>
        </authorList>
    </citation>
    <scope>NUCLEOTIDE SEQUENCE</scope>
    <source>
        <strain>Durham</strain>
        <strain evidence="4">NC isolate 2 -- Noor lab</strain>
    </source>
</reference>
<dbReference type="GO" id="GO:0045259">
    <property type="term" value="C:proton-transporting ATP synthase complex"/>
    <property type="evidence" value="ECO:0007669"/>
    <property type="project" value="InterPro"/>
</dbReference>
<dbReference type="InterPro" id="IPR036771">
    <property type="entry name" value="ATPsynth_dsu/esu_N"/>
</dbReference>
<dbReference type="Proteomes" id="UP000015102">
    <property type="component" value="Unassembled WGS sequence"/>
</dbReference>
<dbReference type="STRING" id="36166.T1GDT1"/>
<dbReference type="PANTHER" id="PTHR13822">
    <property type="entry name" value="ATP SYNTHASE DELTA/EPSILON CHAIN"/>
    <property type="match status" value="1"/>
</dbReference>
<dbReference type="Gene3D" id="2.60.15.10">
    <property type="entry name" value="F0F1 ATP synthase delta/epsilon subunit, N-terminal"/>
    <property type="match status" value="1"/>
</dbReference>
<accession>T1GDT1</accession>
<keyword evidence="2" id="KW-0732">Signal</keyword>
<dbReference type="OMA" id="SIMLVHE"/>
<dbReference type="PANTHER" id="PTHR13822:SF7">
    <property type="entry name" value="ATP SYNTHASE SUBUNIT DELTA, MITOCHONDRIAL"/>
    <property type="match status" value="1"/>
</dbReference>
<proteinExistence type="predicted"/>
<evidence type="ECO:0000256" key="1">
    <source>
        <dbReference type="ARBA" id="ARBA00022781"/>
    </source>
</evidence>
<name>T1GDT1_MEGSC</name>
<dbReference type="HOGENOM" id="CLU_084338_0_3_1"/>
<keyword evidence="1" id="KW-0375">Hydrogen ion transport</keyword>
<dbReference type="EnsemblMetazoa" id="MESCA001477-RA">
    <property type="protein sequence ID" value="MESCA001477-PA"/>
    <property type="gene ID" value="MESCA001477"/>
</dbReference>
<reference evidence="3" key="2">
    <citation type="submission" date="2015-06" db="UniProtKB">
        <authorList>
            <consortium name="EnsemblMetazoa"/>
        </authorList>
    </citation>
    <scope>IDENTIFICATION</scope>
</reference>
<dbReference type="Gene3D" id="1.20.5.440">
    <property type="entry name" value="ATP synthase delta/epsilon subunit, C-terminal domain"/>
    <property type="match status" value="1"/>
</dbReference>
<evidence type="ECO:0000313" key="4">
    <source>
        <dbReference type="Proteomes" id="UP000015102"/>
    </source>
</evidence>
<dbReference type="EMBL" id="CAQQ02166839">
    <property type="status" value="NOT_ANNOTATED_CDS"/>
    <property type="molecule type" value="Genomic_DNA"/>
</dbReference>
<sequence length="107" mass="11423">MTHCLKLSFTTLPVLSPVLKPGVVQVYENDGKTSKYFVSSGTVTVNNDSSVQVLAEEAHPIDSLDAAECRQVLSQCQQQLSSAQTDLARAEANIAIECAEALVKAAE</sequence>
<feature type="chain" id="PRO_5004576837" evidence="2">
    <location>
        <begin position="18"/>
        <end position="107"/>
    </location>
</feature>
<dbReference type="SUPFAM" id="SSF51344">
    <property type="entry name" value="Epsilon subunit of F1F0-ATP synthase N-terminal domain"/>
    <property type="match status" value="1"/>
</dbReference>
<protein>
    <submittedName>
        <fullName evidence="3">Uncharacterized protein</fullName>
    </submittedName>
</protein>
<keyword evidence="1" id="KW-0406">Ion transport</keyword>
<keyword evidence="1" id="KW-0813">Transport</keyword>
<dbReference type="AlphaFoldDB" id="T1GDT1"/>
<organism evidence="3 4">
    <name type="scientific">Megaselia scalaris</name>
    <name type="common">Humpbacked fly</name>
    <name type="synonym">Phora scalaris</name>
    <dbReference type="NCBI Taxonomy" id="36166"/>
    <lineage>
        <taxon>Eukaryota</taxon>
        <taxon>Metazoa</taxon>
        <taxon>Ecdysozoa</taxon>
        <taxon>Arthropoda</taxon>
        <taxon>Hexapoda</taxon>
        <taxon>Insecta</taxon>
        <taxon>Pterygota</taxon>
        <taxon>Neoptera</taxon>
        <taxon>Endopterygota</taxon>
        <taxon>Diptera</taxon>
        <taxon>Brachycera</taxon>
        <taxon>Muscomorpha</taxon>
        <taxon>Platypezoidea</taxon>
        <taxon>Phoridae</taxon>
        <taxon>Megaseliini</taxon>
        <taxon>Megaselia</taxon>
    </lineage>
</organism>
<dbReference type="GO" id="GO:0046933">
    <property type="term" value="F:proton-transporting ATP synthase activity, rotational mechanism"/>
    <property type="evidence" value="ECO:0007669"/>
    <property type="project" value="InterPro"/>
</dbReference>
<keyword evidence="4" id="KW-1185">Reference proteome</keyword>
<evidence type="ECO:0000313" key="3">
    <source>
        <dbReference type="EnsemblMetazoa" id="MESCA001477-PA"/>
    </source>
</evidence>
<dbReference type="CDD" id="cd12152">
    <property type="entry name" value="F1-ATPase_delta"/>
    <property type="match status" value="1"/>
</dbReference>
<evidence type="ECO:0000256" key="2">
    <source>
        <dbReference type="SAM" id="SignalP"/>
    </source>
</evidence>
<feature type="signal peptide" evidence="2">
    <location>
        <begin position="1"/>
        <end position="17"/>
    </location>
</feature>